<organism evidence="1 2">
    <name type="scientific">Diabrotica virgifera virgifera</name>
    <name type="common">western corn rootworm</name>
    <dbReference type="NCBI Taxonomy" id="50390"/>
    <lineage>
        <taxon>Eukaryota</taxon>
        <taxon>Metazoa</taxon>
        <taxon>Ecdysozoa</taxon>
        <taxon>Arthropoda</taxon>
        <taxon>Hexapoda</taxon>
        <taxon>Insecta</taxon>
        <taxon>Pterygota</taxon>
        <taxon>Neoptera</taxon>
        <taxon>Endopterygota</taxon>
        <taxon>Coleoptera</taxon>
        <taxon>Polyphaga</taxon>
        <taxon>Cucujiformia</taxon>
        <taxon>Chrysomeloidea</taxon>
        <taxon>Chrysomelidae</taxon>
        <taxon>Galerucinae</taxon>
        <taxon>Diabroticina</taxon>
        <taxon>Diabroticites</taxon>
        <taxon>Diabrotica</taxon>
    </lineage>
</organism>
<keyword evidence="2" id="KW-1185">Reference proteome</keyword>
<dbReference type="Pfam" id="PF07004">
    <property type="entry name" value="SHIPPO-rpt"/>
    <property type="match status" value="1"/>
</dbReference>
<dbReference type="PANTHER" id="PTHR21580">
    <property type="entry name" value="SHIPPO-1-RELATED"/>
    <property type="match status" value="1"/>
</dbReference>
<dbReference type="RefSeq" id="XP_050502286.1">
    <property type="nucleotide sequence ID" value="XM_050646329.1"/>
</dbReference>
<evidence type="ECO:0000313" key="2">
    <source>
        <dbReference type="Proteomes" id="UP001652700"/>
    </source>
</evidence>
<reference evidence="1" key="1">
    <citation type="submission" date="2025-05" db="UniProtKB">
        <authorList>
            <consortium name="EnsemblMetazoa"/>
        </authorList>
    </citation>
    <scope>IDENTIFICATION</scope>
</reference>
<sequence>MHNKTARFGVPWKSPTSGLIGPTTYTVICKTQLHNRVPFLSSSKLEPSYLNPSFCSTFYQLPDDAKHKKLGCSPQYTASRTSKIDNLSPGPEAYDVKPVKCMTQADRIAGHEKVKKLYVCRVPYTLVGSGPSVPTKLNANGYSVSHFGDVKPIPATYHDTTLGPAFYDMVQKSRYEKQYRGIDWQCSKTKRDSYKIDTNIPGPADYSLKIPTCPRNQEDEEFREMARLYTFLPRYMDKQEMITKNNNYPGPGTYDIDNGDTCRLCPPLKPTAFLRRSKRFKYEYPDTPSATAYQFSPRKYSTSKLAVPFGIASARFSRKKTAVTPGPAEYSIKSAISEHLEKSLEYSVYKPPFGKSAQRETIEFSKDLLIVPSPQAYSIQDVKSCKLYTSSIFKSKVARFTKQCKTLYGAPARYNDMDAFNATKNFKSHNAFDVSFNATSRKKELFDEVNIKNPCPSSYEVRKGLSQRGCIVPQSPRWKQPADNFPGPGSYLIHPKNQSSMFNAFNTYNSILKEDVLRTSLRKESKFKWAKRAKELKKCKKLRWFENEGKGYVHCHKDLTKHTGLQEEEQQPFSRATIRI</sequence>
<dbReference type="InterPro" id="IPR051291">
    <property type="entry name" value="CIMAP"/>
</dbReference>
<accession>A0ABM5JWG9</accession>
<evidence type="ECO:0008006" key="3">
    <source>
        <dbReference type="Google" id="ProtNLM"/>
    </source>
</evidence>
<proteinExistence type="predicted"/>
<dbReference type="InterPro" id="IPR010736">
    <property type="entry name" value="SHIPPO-rpt"/>
</dbReference>
<protein>
    <recommendedName>
        <fullName evidence="3">Sperm-tail PG-rich repeat-containing protein 2-like</fullName>
    </recommendedName>
</protein>
<name>A0ABM5JWG9_DIAVI</name>
<dbReference type="EnsemblMetazoa" id="XM_050646329.1">
    <property type="protein sequence ID" value="XP_050502286.1"/>
    <property type="gene ID" value="LOC114349429"/>
</dbReference>
<dbReference type="GeneID" id="114349429"/>
<dbReference type="Proteomes" id="UP001652700">
    <property type="component" value="Unplaced"/>
</dbReference>
<evidence type="ECO:0000313" key="1">
    <source>
        <dbReference type="EnsemblMetazoa" id="XP_050502286.1"/>
    </source>
</evidence>